<keyword evidence="4" id="KW-0540">Nuclease</keyword>
<evidence type="ECO:0000313" key="5">
    <source>
        <dbReference type="Proteomes" id="UP000253908"/>
    </source>
</evidence>
<feature type="domain" description="LTD" evidence="3">
    <location>
        <begin position="25"/>
        <end position="146"/>
    </location>
</feature>
<proteinExistence type="predicted"/>
<feature type="compositionally biased region" description="Acidic residues" evidence="1">
    <location>
        <begin position="1059"/>
        <end position="1072"/>
    </location>
</feature>
<name>A0A345PKN9_9BACI</name>
<dbReference type="InterPro" id="IPR001322">
    <property type="entry name" value="Lamin_tail_dom"/>
</dbReference>
<dbReference type="InterPro" id="IPR059177">
    <property type="entry name" value="GH29D-like_dom"/>
</dbReference>
<dbReference type="GO" id="GO:0004527">
    <property type="term" value="F:exonuclease activity"/>
    <property type="evidence" value="ECO:0007669"/>
    <property type="project" value="UniProtKB-KW"/>
</dbReference>
<keyword evidence="4" id="KW-0269">Exonuclease</keyword>
<dbReference type="GO" id="GO:0004519">
    <property type="term" value="F:endonuclease activity"/>
    <property type="evidence" value="ECO:0007669"/>
    <property type="project" value="UniProtKB-KW"/>
</dbReference>
<keyword evidence="4" id="KW-0378">Hydrolase</keyword>
<dbReference type="Pfam" id="PF04231">
    <property type="entry name" value="Endonuclease_1"/>
    <property type="match status" value="1"/>
</dbReference>
<dbReference type="Pfam" id="PF19580">
    <property type="entry name" value="Exo_endo_phos_3"/>
    <property type="match status" value="1"/>
</dbReference>
<dbReference type="PROSITE" id="PS51841">
    <property type="entry name" value="LTD"/>
    <property type="match status" value="1"/>
</dbReference>
<accession>A0A345PKN9</accession>
<feature type="signal peptide" evidence="2">
    <location>
        <begin position="1"/>
        <end position="33"/>
    </location>
</feature>
<dbReference type="InterPro" id="IPR036691">
    <property type="entry name" value="Endo/exonu/phosph_ase_sf"/>
</dbReference>
<dbReference type="InterPro" id="IPR007346">
    <property type="entry name" value="Endonuclease-I"/>
</dbReference>
<dbReference type="PANTHER" id="PTHR42834:SF1">
    <property type="entry name" value="ENDONUCLEASE_EXONUCLEASE_PHOSPHATASE FAMILY PROTEIN (AFU_ORTHOLOGUE AFUA_3G09210)"/>
    <property type="match status" value="1"/>
</dbReference>
<dbReference type="InterPro" id="IPR005135">
    <property type="entry name" value="Endo/exonuclease/phosphatase"/>
</dbReference>
<protein>
    <submittedName>
        <fullName evidence="4">Endonuclease/exonuclease/phosphatase</fullName>
    </submittedName>
</protein>
<dbReference type="Pfam" id="PF00932">
    <property type="entry name" value="LTD"/>
    <property type="match status" value="1"/>
</dbReference>
<gene>
    <name evidence="4" type="ORF">CUC15_17230</name>
</gene>
<feature type="region of interest" description="Disordered" evidence="1">
    <location>
        <begin position="1059"/>
        <end position="1078"/>
    </location>
</feature>
<dbReference type="InterPro" id="IPR013783">
    <property type="entry name" value="Ig-like_fold"/>
</dbReference>
<evidence type="ECO:0000256" key="2">
    <source>
        <dbReference type="SAM" id="SignalP"/>
    </source>
</evidence>
<dbReference type="InterPro" id="IPR043744">
    <property type="entry name" value="DUF5689"/>
</dbReference>
<keyword evidence="4" id="KW-0255">Endonuclease</keyword>
<keyword evidence="2" id="KW-0732">Signal</keyword>
<keyword evidence="5" id="KW-1185">Reference proteome</keyword>
<evidence type="ECO:0000256" key="1">
    <source>
        <dbReference type="SAM" id="MobiDB-lite"/>
    </source>
</evidence>
<dbReference type="Gene3D" id="2.60.40.10">
    <property type="entry name" value="Immunoglobulins"/>
    <property type="match status" value="1"/>
</dbReference>
<evidence type="ECO:0000313" key="4">
    <source>
        <dbReference type="EMBL" id="AXI10569.1"/>
    </source>
</evidence>
<dbReference type="OrthoDB" id="9801679at2"/>
<reference evidence="5" key="1">
    <citation type="submission" date="2017-11" db="EMBL/GenBank/DDBJ databases">
        <authorList>
            <person name="Zhu W."/>
        </authorList>
    </citation>
    <scope>NUCLEOTIDE SEQUENCE [LARGE SCALE GENOMIC DNA]</scope>
    <source>
        <strain evidence="5">160</strain>
    </source>
</reference>
<dbReference type="SUPFAM" id="SSF54060">
    <property type="entry name" value="His-Me finger endonucleases"/>
    <property type="match status" value="1"/>
</dbReference>
<dbReference type="EMBL" id="CP024848">
    <property type="protein sequence ID" value="AXI10569.1"/>
    <property type="molecule type" value="Genomic_DNA"/>
</dbReference>
<dbReference type="Proteomes" id="UP000253908">
    <property type="component" value="Chromosome"/>
</dbReference>
<evidence type="ECO:0000259" key="3">
    <source>
        <dbReference type="PROSITE" id="PS51841"/>
    </source>
</evidence>
<dbReference type="RefSeq" id="WP_114917854.1">
    <property type="nucleotide sequence ID" value="NZ_CP024848.1"/>
</dbReference>
<dbReference type="SUPFAM" id="SSF56219">
    <property type="entry name" value="DNase I-like"/>
    <property type="match status" value="1"/>
</dbReference>
<dbReference type="Pfam" id="PF18942">
    <property type="entry name" value="DUF5689"/>
    <property type="match status" value="1"/>
</dbReference>
<dbReference type="InterPro" id="IPR044925">
    <property type="entry name" value="His-Me_finger_sf"/>
</dbReference>
<organism evidence="4 5">
    <name type="scientific">Oceanobacillus zhaokaii</name>
    <dbReference type="NCBI Taxonomy" id="2052660"/>
    <lineage>
        <taxon>Bacteria</taxon>
        <taxon>Bacillati</taxon>
        <taxon>Bacillota</taxon>
        <taxon>Bacilli</taxon>
        <taxon>Bacillales</taxon>
        <taxon>Bacillaceae</taxon>
        <taxon>Oceanobacillus</taxon>
    </lineage>
</organism>
<sequence length="1516" mass="165058">MGKSIWKRIMSLLSVFILAINLLLPALPMAASAEEGNASDLIISEYIEGSSFNKAIELYNGTGQPINLSEYTLELYANGATSANQKVKLEGTLAAGSTYVLFNSQAIEAIKSKGDLANNTVINFNGDDAIVLKKADQVTDSIGQVGERIENLKDVTLVRNADITIGDKIIDDAFDPSIEWTAFPKDDASNLGVHEINGATPENPEEPVNPDGVISIADARQQATGDVTVKGIVTAKLKNTIHFQDETAALAIYPSSLDVEIGDEITVSGSLGAYNGLLQLQNVSLDQKSADVGAPDATVLTGEQLNEENESKLATVNEITIEDVQEGNGWANFTVTDGTEFIVRDETGTLGLEVGNTYDSITGIVQEFNGAFQIIPRNTADIIADESAVQAVTATPGAGTVPTGTEVTLSTGTEGATIYYTTNGDEPTEESVVYEEAIVLEQDTTIKAIAVKEGLTASNVAIFAYNVFDQEAGMQIHDIQGEAHESPLDGSFVTDIQGVVTYTYKIGSGNYFHFQTPDNLADNNANTSEGMVVYTGNKVANVAVGDLVSATGTVDEYHIDGYNDTKQDTDLSVTQINARDDRGGIVETVKSNAGVPAPIVINEKNLPSEVIDNDSFEEFDPEEDAIDFWESIEGMLVEVGTVKAVAPQEHGDLITVLENRETNTLHGGVKLTEETANPDRIQFKLYDNNEARDFEVATGDKFTGPITGVVNYGFQNYKIYADLEDMQAKFVKGEATPETTTIEKEEDKLTVASYNLENFSNNKASSSDDKARKLARAFAKDMQSPDIIGVTEVQDNNGQDAGDSAANESYERLIQAIVDAGGVKYEYANIDPVNNADGGAPNANIRVGFLYNPERVTLTEGMPAGDATTAVGYEDGKLTHNPGRIDPNNDAFNSSRKPLAAQFDFQGESVIVIANHWNSKSGDTPLFGSTQPPVYDSEVQRKEIATIVSNFVTDIKTQNPEANIISVGDFNDYQFTDALKIHEGEHMTNMINKVEDEDRYTYLFQGNSQVLDHILVSNNLVKETEIDILHINADFTDMAGRASDHDPVMVKVDLAAGDVEEPGEPEEPENPEEPAPVKPEKEYDFTNLEAKELVLHDKSVSITLDSNSEIKKGIEFTGEYAEFNGDGFKKTEVIINPKKAGATIDFKGTEMKKVTIVGKNVAEIRGAENVQKFKYKKGVKPNDIRFVDSIEEEPEAPVNNPPALTKPFTNQKVNAGESIELALTEYFSDADGDKLTFTSTMGEIDSDTLALKLEEGSHIVAVTATDGTESITETFSVTVEAVKAEIPQADYYGSAIGKEGEALKDSLHEIIDDHHELSYSEVWDALKVTDEDPNNSNNVILLYSGESRSKNKNGGMVGDWNREHTWAKSHGDFGTSKGPGTDIHHLRPTDVQVNSSRGNLDFDNGGNAVKNCADCKRDGDSFEPPNEVKGDVARMLFYMAVRYEEGDRVDLELNDRVNNGSNPFHGKISVLLEWHERDPVSEWEINRNNKIQEFQGNRNPFIDNPEWANDIWGEAL</sequence>
<dbReference type="Gene3D" id="3.60.10.10">
    <property type="entry name" value="Endonuclease/exonuclease/phosphatase"/>
    <property type="match status" value="1"/>
</dbReference>
<dbReference type="PANTHER" id="PTHR42834">
    <property type="entry name" value="ENDONUCLEASE/EXONUCLEASE/PHOSPHATASE FAMILY PROTEIN (AFU_ORTHOLOGUE AFUA_3G09210)"/>
    <property type="match status" value="1"/>
</dbReference>
<dbReference type="CDD" id="cd04486">
    <property type="entry name" value="YhcR_OBF_like"/>
    <property type="match status" value="1"/>
</dbReference>
<dbReference type="KEGG" id="ocn:CUC15_17230"/>
<dbReference type="Pfam" id="PF13290">
    <property type="entry name" value="CHB_HEX_C_1"/>
    <property type="match status" value="1"/>
</dbReference>
<feature type="chain" id="PRO_5017039421" evidence="2">
    <location>
        <begin position="34"/>
        <end position="1516"/>
    </location>
</feature>